<dbReference type="Proteomes" id="UP000515145">
    <property type="component" value="Chromosome 15"/>
</dbReference>
<keyword evidence="4" id="KW-1015">Disulfide bond</keyword>
<feature type="signal peptide" evidence="5">
    <location>
        <begin position="1"/>
        <end position="19"/>
    </location>
</feature>
<dbReference type="GeneID" id="114447804"/>
<evidence type="ECO:0000256" key="4">
    <source>
        <dbReference type="ARBA" id="ARBA00023157"/>
    </source>
</evidence>
<keyword evidence="3" id="KW-0964">Secreted</keyword>
<feature type="chain" id="PRO_5028087577" evidence="5">
    <location>
        <begin position="20"/>
        <end position="110"/>
    </location>
</feature>
<proteinExistence type="inferred from homology"/>
<comment type="subcellular location">
    <subcellularLocation>
        <location evidence="1">Secreted</location>
    </subcellularLocation>
</comment>
<dbReference type="InParanoid" id="A0A6P7JT59"/>
<dbReference type="Gene3D" id="2.20.25.590">
    <property type="match status" value="1"/>
</dbReference>
<dbReference type="Pfam" id="PF05825">
    <property type="entry name" value="PSP94"/>
    <property type="match status" value="1"/>
</dbReference>
<evidence type="ECO:0000256" key="5">
    <source>
        <dbReference type="SAM" id="SignalP"/>
    </source>
</evidence>
<organism evidence="6 7">
    <name type="scientific">Parambassis ranga</name>
    <name type="common">Indian glassy fish</name>
    <dbReference type="NCBI Taxonomy" id="210632"/>
    <lineage>
        <taxon>Eukaryota</taxon>
        <taxon>Metazoa</taxon>
        <taxon>Chordata</taxon>
        <taxon>Craniata</taxon>
        <taxon>Vertebrata</taxon>
        <taxon>Euteleostomi</taxon>
        <taxon>Actinopterygii</taxon>
        <taxon>Neopterygii</taxon>
        <taxon>Teleostei</taxon>
        <taxon>Neoteleostei</taxon>
        <taxon>Acanthomorphata</taxon>
        <taxon>Ovalentaria</taxon>
        <taxon>Ambassidae</taxon>
        <taxon>Parambassis</taxon>
    </lineage>
</organism>
<gene>
    <name evidence="7" type="primary">LOC114447804</name>
</gene>
<dbReference type="PANTHER" id="PTHR10500">
    <property type="entry name" value="BETA-MICROSEMINOPROTEIN"/>
    <property type="match status" value="1"/>
</dbReference>
<evidence type="ECO:0000313" key="6">
    <source>
        <dbReference type="Proteomes" id="UP000515145"/>
    </source>
</evidence>
<dbReference type="GO" id="GO:0005576">
    <property type="term" value="C:extracellular region"/>
    <property type="evidence" value="ECO:0007669"/>
    <property type="project" value="UniProtKB-SubCell"/>
</dbReference>
<dbReference type="InterPro" id="IPR008735">
    <property type="entry name" value="PSP94"/>
</dbReference>
<reference evidence="7" key="1">
    <citation type="submission" date="2025-08" db="UniProtKB">
        <authorList>
            <consortium name="RefSeq"/>
        </authorList>
    </citation>
    <scope>IDENTIFICATION</scope>
</reference>
<dbReference type="AlphaFoldDB" id="A0A6P7JT59"/>
<keyword evidence="6" id="KW-1185">Reference proteome</keyword>
<dbReference type="OrthoDB" id="6076852at2759"/>
<name>A0A6P7JT59_9TELE</name>
<keyword evidence="5" id="KW-0732">Signal</keyword>
<evidence type="ECO:0000313" key="7">
    <source>
        <dbReference type="RefSeq" id="XP_028280073.1"/>
    </source>
</evidence>
<dbReference type="Gene3D" id="2.10.70.10">
    <property type="entry name" value="Complement Module, domain 1"/>
    <property type="match status" value="1"/>
</dbReference>
<dbReference type="RefSeq" id="XP_028280073.1">
    <property type="nucleotide sequence ID" value="XM_028424272.1"/>
</dbReference>
<evidence type="ECO:0000256" key="1">
    <source>
        <dbReference type="ARBA" id="ARBA00004613"/>
    </source>
</evidence>
<accession>A0A6P7JT59</accession>
<evidence type="ECO:0000256" key="3">
    <source>
        <dbReference type="ARBA" id="ARBA00022525"/>
    </source>
</evidence>
<protein>
    <submittedName>
        <fullName evidence="7">Beta-microseminoprotein-like</fullName>
    </submittedName>
</protein>
<sequence>MGSFHVFVCFMGLVALCHSDCSFQKLMVEDLDNPPKGCVDNDGKLHDFGSEWEKDCVACSCTAEGLSCCSRIPDADTVDIPEECELVVNKETCSAQVVMKSDKTKECSPL</sequence>
<dbReference type="PANTHER" id="PTHR10500:SF7">
    <property type="entry name" value="BETA-MICROSEMINOPROTEIN"/>
    <property type="match status" value="1"/>
</dbReference>
<comment type="similarity">
    <text evidence="2">Belongs to the beta-microseminoprotein family.</text>
</comment>
<evidence type="ECO:0000256" key="2">
    <source>
        <dbReference type="ARBA" id="ARBA00010352"/>
    </source>
</evidence>